<dbReference type="Gene3D" id="4.10.240.10">
    <property type="entry name" value="Zn(2)-C6 fungal-type DNA-binding domain"/>
    <property type="match status" value="1"/>
</dbReference>
<evidence type="ECO:0000259" key="6">
    <source>
        <dbReference type="PROSITE" id="PS50048"/>
    </source>
</evidence>
<feature type="region of interest" description="Disordered" evidence="5">
    <location>
        <begin position="272"/>
        <end position="292"/>
    </location>
</feature>
<dbReference type="Proteomes" id="UP000701801">
    <property type="component" value="Unassembled WGS sequence"/>
</dbReference>
<dbReference type="PRINTS" id="PR00755">
    <property type="entry name" value="AFLATOXINBRP"/>
</dbReference>
<evidence type="ECO:0000256" key="3">
    <source>
        <dbReference type="ARBA" id="ARBA00023163"/>
    </source>
</evidence>
<gene>
    <name evidence="7" type="ORF">HYALB_00005261</name>
</gene>
<organism evidence="7 8">
    <name type="scientific">Hymenoscyphus albidus</name>
    <dbReference type="NCBI Taxonomy" id="595503"/>
    <lineage>
        <taxon>Eukaryota</taxon>
        <taxon>Fungi</taxon>
        <taxon>Dikarya</taxon>
        <taxon>Ascomycota</taxon>
        <taxon>Pezizomycotina</taxon>
        <taxon>Leotiomycetes</taxon>
        <taxon>Helotiales</taxon>
        <taxon>Helotiaceae</taxon>
        <taxon>Hymenoscyphus</taxon>
    </lineage>
</organism>
<feature type="region of interest" description="Disordered" evidence="5">
    <location>
        <begin position="76"/>
        <end position="95"/>
    </location>
</feature>
<dbReference type="InterPro" id="IPR036864">
    <property type="entry name" value="Zn2-C6_fun-type_DNA-bd_sf"/>
</dbReference>
<evidence type="ECO:0000256" key="2">
    <source>
        <dbReference type="ARBA" id="ARBA00023125"/>
    </source>
</evidence>
<sequence length="482" mass="53370">MSEPASRSRSHLRKAPKLRASCDACSSAKVRCTQTKPSCARCTKHDVPCIYGISRRSGKRSAESYQAMRRNAEMEMANSPVKGERGVSESSSSCHLISRDTKSSLAMNMEFNPPSNITSTGLPTPPMAMSMEFLDSPGRLDFPESPRSESSDSVQDQHPSSPDSCADLPDYLKQQLKDWAFDNMFIPNILSAPEISPKSSDCQSMFDLENPGLHIDSSSHEYIFPEDDAPQYFKPSSIYSQSPVSEPDFASFNTGRREIDNLVLSIENDNESYIDQPQPKQSKNDTSNCKSCASQSKHAASDSNSNSNSKRSCHCYENIISHLSLSPKAQNTSNSYDMSLAQLQETLKLGSDVLSCSCSNVDPSVPISLSLLAARIVSVLERLCHRTIQDESIAPEQDQVSFDGNRFSLGMYQIAKEDERRLKEEMLGIQIKKAELLVLCCREVVSRSNFKDLQSIVSGKLFSFLGEQVGVVKREWNSRNGG</sequence>
<dbReference type="InterPro" id="IPR001138">
    <property type="entry name" value="Zn2Cys6_DnaBD"/>
</dbReference>
<feature type="compositionally biased region" description="Basic and acidic residues" evidence="5">
    <location>
        <begin position="141"/>
        <end position="150"/>
    </location>
</feature>
<feature type="region of interest" description="Disordered" evidence="5">
    <location>
        <begin position="107"/>
        <end position="168"/>
    </location>
</feature>
<dbReference type="Pfam" id="PF00172">
    <property type="entry name" value="Zn_clus"/>
    <property type="match status" value="1"/>
</dbReference>
<keyword evidence="1" id="KW-0805">Transcription regulation</keyword>
<dbReference type="InterPro" id="IPR050675">
    <property type="entry name" value="OAF3"/>
</dbReference>
<dbReference type="PROSITE" id="PS00463">
    <property type="entry name" value="ZN2_CY6_FUNGAL_1"/>
    <property type="match status" value="1"/>
</dbReference>
<evidence type="ECO:0000256" key="1">
    <source>
        <dbReference type="ARBA" id="ARBA00023015"/>
    </source>
</evidence>
<reference evidence="7" key="1">
    <citation type="submission" date="2021-07" db="EMBL/GenBank/DDBJ databases">
        <authorList>
            <person name="Durling M."/>
        </authorList>
    </citation>
    <scope>NUCLEOTIDE SEQUENCE</scope>
</reference>
<dbReference type="SUPFAM" id="SSF57701">
    <property type="entry name" value="Zn2/Cys6 DNA-binding domain"/>
    <property type="match status" value="1"/>
</dbReference>
<dbReference type="PANTHER" id="PTHR31069">
    <property type="entry name" value="OLEATE-ACTIVATED TRANSCRIPTION FACTOR 1-RELATED"/>
    <property type="match status" value="1"/>
</dbReference>
<dbReference type="GO" id="GO:0003677">
    <property type="term" value="F:DNA binding"/>
    <property type="evidence" value="ECO:0007669"/>
    <property type="project" value="UniProtKB-KW"/>
</dbReference>
<keyword evidence="2" id="KW-0238">DNA-binding</keyword>
<dbReference type="PANTHER" id="PTHR31069:SF31">
    <property type="entry name" value="MONODICTYPHENONE CLUSTER TRANSCRIPTION FACTOR-RELATED"/>
    <property type="match status" value="1"/>
</dbReference>
<dbReference type="CDD" id="cd00067">
    <property type="entry name" value="GAL4"/>
    <property type="match status" value="1"/>
</dbReference>
<dbReference type="SMART" id="SM00066">
    <property type="entry name" value="GAL4"/>
    <property type="match status" value="1"/>
</dbReference>
<name>A0A9N9Q0U9_9HELO</name>
<feature type="domain" description="Zn(2)-C6 fungal-type" evidence="6">
    <location>
        <begin position="21"/>
        <end position="51"/>
    </location>
</feature>
<keyword evidence="4" id="KW-0539">Nucleus</keyword>
<comment type="caution">
    <text evidence="7">The sequence shown here is derived from an EMBL/GenBank/DDBJ whole genome shotgun (WGS) entry which is preliminary data.</text>
</comment>
<dbReference type="OrthoDB" id="2328572at2759"/>
<evidence type="ECO:0000256" key="4">
    <source>
        <dbReference type="ARBA" id="ARBA00023242"/>
    </source>
</evidence>
<accession>A0A9N9Q0U9</accession>
<dbReference type="EMBL" id="CAJVRM010000006">
    <property type="protein sequence ID" value="CAG8971024.1"/>
    <property type="molecule type" value="Genomic_DNA"/>
</dbReference>
<evidence type="ECO:0000313" key="7">
    <source>
        <dbReference type="EMBL" id="CAG8971024.1"/>
    </source>
</evidence>
<dbReference type="GO" id="GO:0000981">
    <property type="term" value="F:DNA-binding transcription factor activity, RNA polymerase II-specific"/>
    <property type="evidence" value="ECO:0007669"/>
    <property type="project" value="InterPro"/>
</dbReference>
<evidence type="ECO:0000256" key="5">
    <source>
        <dbReference type="SAM" id="MobiDB-lite"/>
    </source>
</evidence>
<keyword evidence="3" id="KW-0804">Transcription</keyword>
<evidence type="ECO:0000313" key="8">
    <source>
        <dbReference type="Proteomes" id="UP000701801"/>
    </source>
</evidence>
<dbReference type="AlphaFoldDB" id="A0A9N9Q0U9"/>
<keyword evidence="8" id="KW-1185">Reference proteome</keyword>
<proteinExistence type="predicted"/>
<feature type="compositionally biased region" description="Polar residues" evidence="5">
    <location>
        <begin position="113"/>
        <end position="122"/>
    </location>
</feature>
<protein>
    <recommendedName>
        <fullName evidence="6">Zn(2)-C6 fungal-type domain-containing protein</fullName>
    </recommendedName>
</protein>
<feature type="compositionally biased region" description="Polar residues" evidence="5">
    <location>
        <begin position="151"/>
        <end position="163"/>
    </location>
</feature>
<dbReference type="GO" id="GO:0008270">
    <property type="term" value="F:zinc ion binding"/>
    <property type="evidence" value="ECO:0007669"/>
    <property type="project" value="InterPro"/>
</dbReference>
<dbReference type="PROSITE" id="PS50048">
    <property type="entry name" value="ZN2_CY6_FUNGAL_2"/>
    <property type="match status" value="1"/>
</dbReference>